<dbReference type="EMBL" id="KN822090">
    <property type="protein sequence ID" value="KIM58165.1"/>
    <property type="molecule type" value="Genomic_DNA"/>
</dbReference>
<dbReference type="HOGENOM" id="CLU_1620049_0_0_1"/>
<keyword evidence="2" id="KW-1185">Reference proteome</keyword>
<dbReference type="AlphaFoldDB" id="A0A0C3DBU3"/>
<gene>
    <name evidence="1" type="ORF">SCLCIDRAFT_28320</name>
</gene>
<organism evidence="1 2">
    <name type="scientific">Scleroderma citrinum Foug A</name>
    <dbReference type="NCBI Taxonomy" id="1036808"/>
    <lineage>
        <taxon>Eukaryota</taxon>
        <taxon>Fungi</taxon>
        <taxon>Dikarya</taxon>
        <taxon>Basidiomycota</taxon>
        <taxon>Agaricomycotina</taxon>
        <taxon>Agaricomycetes</taxon>
        <taxon>Agaricomycetidae</taxon>
        <taxon>Boletales</taxon>
        <taxon>Sclerodermatineae</taxon>
        <taxon>Sclerodermataceae</taxon>
        <taxon>Scleroderma</taxon>
    </lineage>
</organism>
<protein>
    <submittedName>
        <fullName evidence="1">Uncharacterized protein</fullName>
    </submittedName>
</protein>
<reference evidence="1 2" key="1">
    <citation type="submission" date="2014-04" db="EMBL/GenBank/DDBJ databases">
        <authorList>
            <consortium name="DOE Joint Genome Institute"/>
            <person name="Kuo A."/>
            <person name="Kohler A."/>
            <person name="Nagy L.G."/>
            <person name="Floudas D."/>
            <person name="Copeland A."/>
            <person name="Barry K.W."/>
            <person name="Cichocki N."/>
            <person name="Veneault-Fourrey C."/>
            <person name="LaButti K."/>
            <person name="Lindquist E.A."/>
            <person name="Lipzen A."/>
            <person name="Lundell T."/>
            <person name="Morin E."/>
            <person name="Murat C."/>
            <person name="Sun H."/>
            <person name="Tunlid A."/>
            <person name="Henrissat B."/>
            <person name="Grigoriev I.V."/>
            <person name="Hibbett D.S."/>
            <person name="Martin F."/>
            <person name="Nordberg H.P."/>
            <person name="Cantor M.N."/>
            <person name="Hua S.X."/>
        </authorList>
    </citation>
    <scope>NUCLEOTIDE SEQUENCE [LARGE SCALE GENOMIC DNA]</scope>
    <source>
        <strain evidence="1 2">Foug A</strain>
    </source>
</reference>
<name>A0A0C3DBU3_9AGAM</name>
<evidence type="ECO:0000313" key="1">
    <source>
        <dbReference type="EMBL" id="KIM58165.1"/>
    </source>
</evidence>
<sequence>MVDCGEVLKFELGVPGMEPFKERDFVVREEGSLKDVCDPLTLLCVRREVNLGEFPEDDVPMEISCVMWQSTDVGVLEQENDGYVQDDEDGDVEINDRETVMADVADESEDPKVIPLQMSGAIDTDLANVSANELTMWALHNLWNEGKEGGYAVQHGKLPVNNFG</sequence>
<accession>A0A0C3DBU3</accession>
<dbReference type="InParanoid" id="A0A0C3DBU3"/>
<reference evidence="2" key="2">
    <citation type="submission" date="2015-01" db="EMBL/GenBank/DDBJ databases">
        <title>Evolutionary Origins and Diversification of the Mycorrhizal Mutualists.</title>
        <authorList>
            <consortium name="DOE Joint Genome Institute"/>
            <consortium name="Mycorrhizal Genomics Consortium"/>
            <person name="Kohler A."/>
            <person name="Kuo A."/>
            <person name="Nagy L.G."/>
            <person name="Floudas D."/>
            <person name="Copeland A."/>
            <person name="Barry K.W."/>
            <person name="Cichocki N."/>
            <person name="Veneault-Fourrey C."/>
            <person name="LaButti K."/>
            <person name="Lindquist E.A."/>
            <person name="Lipzen A."/>
            <person name="Lundell T."/>
            <person name="Morin E."/>
            <person name="Murat C."/>
            <person name="Riley R."/>
            <person name="Ohm R."/>
            <person name="Sun H."/>
            <person name="Tunlid A."/>
            <person name="Henrissat B."/>
            <person name="Grigoriev I.V."/>
            <person name="Hibbett D.S."/>
            <person name="Martin F."/>
        </authorList>
    </citation>
    <scope>NUCLEOTIDE SEQUENCE [LARGE SCALE GENOMIC DNA]</scope>
    <source>
        <strain evidence="2">Foug A</strain>
    </source>
</reference>
<evidence type="ECO:0000313" key="2">
    <source>
        <dbReference type="Proteomes" id="UP000053989"/>
    </source>
</evidence>
<dbReference type="Proteomes" id="UP000053989">
    <property type="component" value="Unassembled WGS sequence"/>
</dbReference>
<dbReference type="OrthoDB" id="2680590at2759"/>
<proteinExistence type="predicted"/>